<evidence type="ECO:0008006" key="4">
    <source>
        <dbReference type="Google" id="ProtNLM"/>
    </source>
</evidence>
<gene>
    <name evidence="2" type="ordered locus">Kkor_1325</name>
</gene>
<dbReference type="HOGENOM" id="CLU_1033410_0_0_6"/>
<dbReference type="STRING" id="523791.Kkor_1325"/>
<dbReference type="eggNOG" id="COG4313">
    <property type="taxonomic scope" value="Bacteria"/>
</dbReference>
<dbReference type="InParanoid" id="C7RBU7"/>
<feature type="signal peptide" evidence="1">
    <location>
        <begin position="1"/>
        <end position="26"/>
    </location>
</feature>
<reference evidence="2 3" key="1">
    <citation type="journal article" date="2009" name="Stand. Genomic Sci.">
        <title>Complete genome sequence of Kangiella koreensis type strain (SW-125).</title>
        <authorList>
            <person name="Han C."/>
            <person name="Sikorski J."/>
            <person name="Lapidus A."/>
            <person name="Nolan M."/>
            <person name="Glavina Del Rio T."/>
            <person name="Tice H."/>
            <person name="Cheng J.F."/>
            <person name="Lucas S."/>
            <person name="Chen F."/>
            <person name="Copeland A."/>
            <person name="Ivanova N."/>
            <person name="Mavromatis K."/>
            <person name="Ovchinnikova G."/>
            <person name="Pati A."/>
            <person name="Bruce D."/>
            <person name="Goodwin L."/>
            <person name="Pitluck S."/>
            <person name="Chen A."/>
            <person name="Palaniappan K."/>
            <person name="Land M."/>
            <person name="Hauser L."/>
            <person name="Chang Y.J."/>
            <person name="Jeffries C.D."/>
            <person name="Chain P."/>
            <person name="Saunders E."/>
            <person name="Brettin T."/>
            <person name="Goker M."/>
            <person name="Tindall B.J."/>
            <person name="Bristow J."/>
            <person name="Eisen J.A."/>
            <person name="Markowitz V."/>
            <person name="Hugenholtz P."/>
            <person name="Kyrpides N.C."/>
            <person name="Klenk H.P."/>
            <person name="Detter J.C."/>
        </authorList>
    </citation>
    <scope>NUCLEOTIDE SEQUENCE [LARGE SCALE GENOMIC DNA]</scope>
    <source>
        <strain evidence="3">DSM 16069 / KCTC 12182 / SW-125</strain>
    </source>
</reference>
<organism evidence="2 3">
    <name type="scientific">Kangiella koreensis (strain DSM 16069 / JCM 12317 / KCTC 12182 / SW-125)</name>
    <dbReference type="NCBI Taxonomy" id="523791"/>
    <lineage>
        <taxon>Bacteria</taxon>
        <taxon>Pseudomonadati</taxon>
        <taxon>Pseudomonadota</taxon>
        <taxon>Gammaproteobacteria</taxon>
        <taxon>Kangiellales</taxon>
        <taxon>Kangiellaceae</taxon>
        <taxon>Kangiella</taxon>
    </lineage>
</organism>
<protein>
    <recommendedName>
        <fullName evidence="4">Transporter</fullName>
    </recommendedName>
</protein>
<dbReference type="AlphaFoldDB" id="C7RBU7"/>
<dbReference type="RefSeq" id="WP_012801253.1">
    <property type="nucleotide sequence ID" value="NC_013166.1"/>
</dbReference>
<dbReference type="KEGG" id="kko:Kkor_1325"/>
<feature type="chain" id="PRO_5002983294" description="Transporter" evidence="1">
    <location>
        <begin position="27"/>
        <end position="264"/>
    </location>
</feature>
<evidence type="ECO:0000313" key="2">
    <source>
        <dbReference type="EMBL" id="ACV26739.1"/>
    </source>
</evidence>
<accession>C7RBU7</accession>
<keyword evidence="3" id="KW-1185">Reference proteome</keyword>
<dbReference type="InterPro" id="IPR025737">
    <property type="entry name" value="FApF"/>
</dbReference>
<evidence type="ECO:0000313" key="3">
    <source>
        <dbReference type="Proteomes" id="UP000001231"/>
    </source>
</evidence>
<dbReference type="OrthoDB" id="5450709at2"/>
<proteinExistence type="predicted"/>
<keyword evidence="1" id="KW-0732">Signal</keyword>
<dbReference type="EMBL" id="CP001707">
    <property type="protein sequence ID" value="ACV26739.1"/>
    <property type="molecule type" value="Genomic_DNA"/>
</dbReference>
<evidence type="ECO:0000256" key="1">
    <source>
        <dbReference type="SAM" id="SignalP"/>
    </source>
</evidence>
<dbReference type="Pfam" id="PF13557">
    <property type="entry name" value="Phenol_MetA_deg"/>
    <property type="match status" value="1"/>
</dbReference>
<name>C7RBU7_KANKD</name>
<dbReference type="Proteomes" id="UP000001231">
    <property type="component" value="Chromosome"/>
</dbReference>
<sequence>MLYKQSLKQTITAMGCWLFLPVSLFAHDPIFSPGPHVLFKDGFEIHTEFVRSEQGDESDSEQAIALKYGITGDWVIGIEQPYQIIKDEFGSQSGVGDILLSTKYRFWREDTPGVQESAAVLVKVKLDSSNDALTTDTVDPVLGFTYGYESLTWYRFNQNNDQLQRGDRLFVDLAGGYRSQLNDYREADTVWLLELNGEFIKRNAFNGLDLNNTGGNQWFVSPGIMLTYRNFAVKAGIQLPVLSNLNGDQPRADYRARQEFEWHL</sequence>